<dbReference type="CDD" id="cd02869">
    <property type="entry name" value="PseudoU_synth_RluA_like"/>
    <property type="match status" value="1"/>
</dbReference>
<dbReference type="EC" id="5.4.99.28" evidence="3"/>
<evidence type="ECO:0000313" key="4">
    <source>
        <dbReference type="Proteomes" id="UP000253727"/>
    </source>
</evidence>
<name>A0A369Q3K5_9SPHN</name>
<evidence type="ECO:0000313" key="3">
    <source>
        <dbReference type="EMBL" id="RDC59040.1"/>
    </source>
</evidence>
<evidence type="ECO:0000259" key="2">
    <source>
        <dbReference type="Pfam" id="PF00849"/>
    </source>
</evidence>
<dbReference type="GO" id="GO:0003723">
    <property type="term" value="F:RNA binding"/>
    <property type="evidence" value="ECO:0007669"/>
    <property type="project" value="InterPro"/>
</dbReference>
<dbReference type="InterPro" id="IPR020103">
    <property type="entry name" value="PsdUridine_synth_cat_dom_sf"/>
</dbReference>
<keyword evidence="3" id="KW-0413">Isomerase</keyword>
<comment type="caution">
    <text evidence="3">The sequence shown here is derived from an EMBL/GenBank/DDBJ whole genome shotgun (WGS) entry which is preliminary data.</text>
</comment>
<dbReference type="GO" id="GO:0160142">
    <property type="term" value="F:23S rRNA pseudouridine(746) synthase activity"/>
    <property type="evidence" value="ECO:0007669"/>
    <property type="project" value="UniProtKB-EC"/>
</dbReference>
<dbReference type="PANTHER" id="PTHR21600">
    <property type="entry name" value="MITOCHONDRIAL RNA PSEUDOURIDINE SYNTHASE"/>
    <property type="match status" value="1"/>
</dbReference>
<reference evidence="3 4" key="1">
    <citation type="submission" date="2018-04" db="EMBL/GenBank/DDBJ databases">
        <title>Altererythrobacter sp. HME9302 genome sequencing and assembly.</title>
        <authorList>
            <person name="Kang H."/>
            <person name="Kim H."/>
            <person name="Joh K."/>
        </authorList>
    </citation>
    <scope>NUCLEOTIDE SEQUENCE [LARGE SCALE GENOMIC DNA]</scope>
    <source>
        <strain evidence="3 4">HME9302</strain>
    </source>
</reference>
<evidence type="ECO:0000256" key="1">
    <source>
        <dbReference type="ARBA" id="ARBA00010876"/>
    </source>
</evidence>
<organism evidence="3 4">
    <name type="scientific">Alteripontixanthobacter maritimus</name>
    <dbReference type="NCBI Taxonomy" id="2161824"/>
    <lineage>
        <taxon>Bacteria</taxon>
        <taxon>Pseudomonadati</taxon>
        <taxon>Pseudomonadota</taxon>
        <taxon>Alphaproteobacteria</taxon>
        <taxon>Sphingomonadales</taxon>
        <taxon>Erythrobacteraceae</taxon>
        <taxon>Alteripontixanthobacter</taxon>
    </lineage>
</organism>
<dbReference type="OrthoDB" id="9807829at2"/>
<dbReference type="RefSeq" id="WP_115365464.1">
    <property type="nucleotide sequence ID" value="NZ_QBKA01000002.1"/>
</dbReference>
<accession>A0A369Q3K5</accession>
<dbReference type="PROSITE" id="PS01129">
    <property type="entry name" value="PSI_RLU"/>
    <property type="match status" value="1"/>
</dbReference>
<proteinExistence type="inferred from homology"/>
<feature type="domain" description="Pseudouridine synthase RsuA/RluA-like" evidence="2">
    <location>
        <begin position="17"/>
        <end position="165"/>
    </location>
</feature>
<dbReference type="GO" id="GO:0160151">
    <property type="term" value="F:tRNA pseudouridine(32) synthase activity"/>
    <property type="evidence" value="ECO:0007669"/>
    <property type="project" value="UniProtKB-EC"/>
</dbReference>
<dbReference type="InterPro" id="IPR050188">
    <property type="entry name" value="RluA_PseudoU_synthase"/>
</dbReference>
<sequence>MIQVGDIPILFEDAEALVIDKPAGVSVDRPRKGGPCLEDHWEHLKLGFQRPPSAVHRLDTDTTGCLLLARNPKALKRLARAFEERLVEKRYLGVVAGPLTQDEGTIELSLAKISSAEKGWRMIAARKGKPSVTHWRVVERLEGRTLVEFRPETGRTHQIRIHAEAGLGFPLLGDPIYGPEKGRGKGAPRTMLHAAGLVVPREKKDLIQAAAPMPKDFLALGFADPGESAERVPEAHDG</sequence>
<dbReference type="AlphaFoldDB" id="A0A369Q3K5"/>
<gene>
    <name evidence="3" type="primary">rluA</name>
    <name evidence="3" type="ORF">HME9302_00217</name>
</gene>
<dbReference type="InterPro" id="IPR006224">
    <property type="entry name" value="PsdUridine_synth_RluA-like_CS"/>
</dbReference>
<dbReference type="Gene3D" id="3.30.2350.10">
    <property type="entry name" value="Pseudouridine synthase"/>
    <property type="match status" value="1"/>
</dbReference>
<dbReference type="EC" id="5.4.99.29" evidence="3"/>
<dbReference type="SUPFAM" id="SSF55120">
    <property type="entry name" value="Pseudouridine synthase"/>
    <property type="match status" value="1"/>
</dbReference>
<protein>
    <submittedName>
        <fullName evidence="3">tRNA pseudouridine(32) synthase</fullName>
        <ecNumber evidence="3">5.4.99.28</ecNumber>
        <ecNumber evidence="3">5.4.99.29</ecNumber>
    </submittedName>
</protein>
<dbReference type="InterPro" id="IPR006145">
    <property type="entry name" value="PsdUridine_synth_RsuA/RluA"/>
</dbReference>
<dbReference type="EMBL" id="QBKA01000002">
    <property type="protein sequence ID" value="RDC59040.1"/>
    <property type="molecule type" value="Genomic_DNA"/>
</dbReference>
<comment type="similarity">
    <text evidence="1">Belongs to the pseudouridine synthase RluA family.</text>
</comment>
<dbReference type="Pfam" id="PF00849">
    <property type="entry name" value="PseudoU_synth_2"/>
    <property type="match status" value="1"/>
</dbReference>
<keyword evidence="4" id="KW-1185">Reference proteome</keyword>
<dbReference type="GO" id="GO:0000455">
    <property type="term" value="P:enzyme-directed rRNA pseudouridine synthesis"/>
    <property type="evidence" value="ECO:0007669"/>
    <property type="project" value="TreeGrafter"/>
</dbReference>
<dbReference type="PANTHER" id="PTHR21600:SF87">
    <property type="entry name" value="RNA PSEUDOURIDYLATE SYNTHASE DOMAIN-CONTAINING PROTEIN 1"/>
    <property type="match status" value="1"/>
</dbReference>
<dbReference type="Proteomes" id="UP000253727">
    <property type="component" value="Unassembled WGS sequence"/>
</dbReference>